<organism evidence="1 3">
    <name type="scientific">Rubrobacter radiotolerans</name>
    <name type="common">Arthrobacter radiotolerans</name>
    <dbReference type="NCBI Taxonomy" id="42256"/>
    <lineage>
        <taxon>Bacteria</taxon>
        <taxon>Bacillati</taxon>
        <taxon>Actinomycetota</taxon>
        <taxon>Rubrobacteria</taxon>
        <taxon>Rubrobacterales</taxon>
        <taxon>Rubrobacteraceae</taxon>
        <taxon>Rubrobacter</taxon>
    </lineage>
</organism>
<dbReference type="STRING" id="42256.RradSPS_1849"/>
<keyword evidence="3" id="KW-1185">Reference proteome</keyword>
<gene>
    <name evidence="1" type="ORF">RradSPS_1849</name>
    <name evidence="2" type="ORF">SIL72_10920</name>
</gene>
<dbReference type="KEGG" id="rrd:RradSPS_1849"/>
<dbReference type="EMBL" id="CP007514">
    <property type="protein sequence ID" value="AHY47132.1"/>
    <property type="molecule type" value="Genomic_DNA"/>
</dbReference>
<accession>A0A023X3U6</accession>
<dbReference type="RefSeq" id="WP_038682190.1">
    <property type="nucleotide sequence ID" value="NZ_CP007514.1"/>
</dbReference>
<dbReference type="Proteomes" id="UP000025229">
    <property type="component" value="Chromosome"/>
</dbReference>
<evidence type="ECO:0000313" key="1">
    <source>
        <dbReference type="EMBL" id="AHY47132.1"/>
    </source>
</evidence>
<evidence type="ECO:0000313" key="3">
    <source>
        <dbReference type="Proteomes" id="UP000025229"/>
    </source>
</evidence>
<name>A0A023X3U6_RUBRA</name>
<dbReference type="Proteomes" id="UP001281130">
    <property type="component" value="Unassembled WGS sequence"/>
</dbReference>
<dbReference type="EMBL" id="JAWXXX010000001">
    <property type="protein sequence ID" value="MDX5894537.1"/>
    <property type="molecule type" value="Genomic_DNA"/>
</dbReference>
<proteinExistence type="predicted"/>
<protein>
    <submittedName>
        <fullName evidence="1">Uncharacterized protein</fullName>
    </submittedName>
</protein>
<dbReference type="eggNOG" id="ENOG50300MG">
    <property type="taxonomic scope" value="Bacteria"/>
</dbReference>
<dbReference type="AlphaFoldDB" id="A0A023X3U6"/>
<dbReference type="OrthoDB" id="2086168at2"/>
<evidence type="ECO:0000313" key="2">
    <source>
        <dbReference type="EMBL" id="MDX5894537.1"/>
    </source>
</evidence>
<reference evidence="2" key="2">
    <citation type="submission" date="2023-11" db="EMBL/GenBank/DDBJ databases">
        <title>MicrobeMod: A computational toolkit for identifying prokaryotic methylation and restriction-modification with nanopore sequencing.</title>
        <authorList>
            <person name="Crits-Christoph A."/>
            <person name="Kang S.C."/>
            <person name="Lee H."/>
            <person name="Ostrov N."/>
        </authorList>
    </citation>
    <scope>NUCLEOTIDE SEQUENCE</scope>
    <source>
        <strain evidence="2">ATCC 51242</strain>
    </source>
</reference>
<reference evidence="1 3" key="1">
    <citation type="submission" date="2014-03" db="EMBL/GenBank/DDBJ databases">
        <title>Complete genome sequence of the Radio-Resistant Rubrobacter radiotolerans RSPS-4.</title>
        <authorList>
            <person name="Egas C.C."/>
            <person name="Barroso C.C."/>
            <person name="Froufe H.J.C."/>
            <person name="Pacheco J.J."/>
            <person name="Albuquerque L.L."/>
            <person name="da Costa M.M.S."/>
        </authorList>
    </citation>
    <scope>NUCLEOTIDE SEQUENCE [LARGE SCALE GENOMIC DNA]</scope>
    <source>
        <strain evidence="1 3">RSPS-4</strain>
    </source>
</reference>
<dbReference type="HOGENOM" id="CLU_156639_0_0_11"/>
<sequence length="110" mass="12351">MCILCGEFVSGPHWTDRRHEDAVREGRIPDGEYRTLRRRERLRRAAATSAVLAHYGLRLDEWSGARYVLRDGKGRSEVVGDLGGVWAAAERLLGRPADPLDPALLGRLCR</sequence>